<dbReference type="PANTHER" id="PTHR44936">
    <property type="entry name" value="SENSOR PROTEIN CREC"/>
    <property type="match status" value="1"/>
</dbReference>
<keyword evidence="4" id="KW-0547">Nucleotide-binding</keyword>
<sequence length="117" mass="12287">MLTGREQLPSRLVRNLLDNAARYAHGRVAVTLTAADGWARLTVEDDGPGIPAADRERVFERFVRLDTARDRAAGGAGLGLALVRTIAHSLGGTATAEPPGRLPGARLVVRLPLADGG</sequence>
<keyword evidence="3 9" id="KW-0808">Transferase</keyword>
<proteinExistence type="predicted"/>
<evidence type="ECO:0000256" key="1">
    <source>
        <dbReference type="ARBA" id="ARBA00000085"/>
    </source>
</evidence>
<keyword evidence="10" id="KW-1185">Reference proteome</keyword>
<dbReference type="EMBL" id="JNBY01000050">
    <property type="protein sequence ID" value="KDN87126.1"/>
    <property type="molecule type" value="Genomic_DNA"/>
</dbReference>
<dbReference type="EC" id="2.7.13.3" evidence="2"/>
<protein>
    <recommendedName>
        <fullName evidence="2">histidine kinase</fullName>
        <ecNumber evidence="2">2.7.13.3</ecNumber>
    </recommendedName>
</protein>
<dbReference type="InterPro" id="IPR004358">
    <property type="entry name" value="Sig_transdc_His_kin-like_C"/>
</dbReference>
<comment type="caution">
    <text evidence="9">The sequence shown here is derived from an EMBL/GenBank/DDBJ whole genome shotgun (WGS) entry which is preliminary data.</text>
</comment>
<dbReference type="GO" id="GO:0005886">
    <property type="term" value="C:plasma membrane"/>
    <property type="evidence" value="ECO:0007669"/>
    <property type="project" value="TreeGrafter"/>
</dbReference>
<dbReference type="Pfam" id="PF02518">
    <property type="entry name" value="HATPase_c"/>
    <property type="match status" value="1"/>
</dbReference>
<dbReference type="InterPro" id="IPR036890">
    <property type="entry name" value="HATPase_C_sf"/>
</dbReference>
<dbReference type="SMART" id="SM00387">
    <property type="entry name" value="HATPase_c"/>
    <property type="match status" value="1"/>
</dbReference>
<feature type="domain" description="Histidine kinase" evidence="8">
    <location>
        <begin position="1"/>
        <end position="115"/>
    </location>
</feature>
<dbReference type="SUPFAM" id="SSF55874">
    <property type="entry name" value="ATPase domain of HSP90 chaperone/DNA topoisomerase II/histidine kinase"/>
    <property type="match status" value="1"/>
</dbReference>
<dbReference type="Proteomes" id="UP000027178">
    <property type="component" value="Unassembled WGS sequence"/>
</dbReference>
<dbReference type="InterPro" id="IPR003594">
    <property type="entry name" value="HATPase_dom"/>
</dbReference>
<dbReference type="GO" id="GO:0005524">
    <property type="term" value="F:ATP binding"/>
    <property type="evidence" value="ECO:0007669"/>
    <property type="project" value="UniProtKB-KW"/>
</dbReference>
<dbReference type="HOGENOM" id="CLU_000445_89_31_11"/>
<keyword evidence="5 9" id="KW-0418">Kinase</keyword>
<name>A0A066ZA03_9ACTN</name>
<evidence type="ECO:0000256" key="7">
    <source>
        <dbReference type="ARBA" id="ARBA00023012"/>
    </source>
</evidence>
<evidence type="ECO:0000256" key="6">
    <source>
        <dbReference type="ARBA" id="ARBA00022840"/>
    </source>
</evidence>
<accession>A0A066ZA03</accession>
<dbReference type="RefSeq" id="WP_035859687.1">
    <property type="nucleotide sequence ID" value="NZ_KK853997.1"/>
</dbReference>
<dbReference type="eggNOG" id="COG5002">
    <property type="taxonomic scope" value="Bacteria"/>
</dbReference>
<dbReference type="AlphaFoldDB" id="A0A066ZA03"/>
<keyword evidence="6" id="KW-0067">ATP-binding</keyword>
<reference evidence="9 10" key="1">
    <citation type="submission" date="2014-05" db="EMBL/GenBank/DDBJ databases">
        <title>Draft Genome Sequence of Kitasatospora cheerisanensis KCTC 2395.</title>
        <authorList>
            <person name="Nam D.H."/>
        </authorList>
    </citation>
    <scope>NUCLEOTIDE SEQUENCE [LARGE SCALE GENOMIC DNA]</scope>
    <source>
        <strain evidence="9 10">KCTC 2395</strain>
    </source>
</reference>
<evidence type="ECO:0000256" key="2">
    <source>
        <dbReference type="ARBA" id="ARBA00012438"/>
    </source>
</evidence>
<evidence type="ECO:0000313" key="9">
    <source>
        <dbReference type="EMBL" id="KDN87126.1"/>
    </source>
</evidence>
<comment type="catalytic activity">
    <reaction evidence="1">
        <text>ATP + protein L-histidine = ADP + protein N-phospho-L-histidine.</text>
        <dbReference type="EC" id="2.7.13.3"/>
    </reaction>
</comment>
<dbReference type="PROSITE" id="PS50109">
    <property type="entry name" value="HIS_KIN"/>
    <property type="match status" value="1"/>
</dbReference>
<evidence type="ECO:0000313" key="10">
    <source>
        <dbReference type="Proteomes" id="UP000027178"/>
    </source>
</evidence>
<evidence type="ECO:0000256" key="3">
    <source>
        <dbReference type="ARBA" id="ARBA00022679"/>
    </source>
</evidence>
<dbReference type="PANTHER" id="PTHR44936:SF10">
    <property type="entry name" value="SENSOR PROTEIN RSTB"/>
    <property type="match status" value="1"/>
</dbReference>
<dbReference type="GO" id="GO:0000155">
    <property type="term" value="F:phosphorelay sensor kinase activity"/>
    <property type="evidence" value="ECO:0007669"/>
    <property type="project" value="TreeGrafter"/>
</dbReference>
<dbReference type="PATRIC" id="fig|1348663.4.peg.1157"/>
<keyword evidence="7" id="KW-0902">Two-component regulatory system</keyword>
<dbReference type="PRINTS" id="PR00344">
    <property type="entry name" value="BCTRLSENSOR"/>
</dbReference>
<organism evidence="9 10">
    <name type="scientific">Kitasatospora cheerisanensis KCTC 2395</name>
    <dbReference type="NCBI Taxonomy" id="1348663"/>
    <lineage>
        <taxon>Bacteria</taxon>
        <taxon>Bacillati</taxon>
        <taxon>Actinomycetota</taxon>
        <taxon>Actinomycetes</taxon>
        <taxon>Kitasatosporales</taxon>
        <taxon>Streptomycetaceae</taxon>
        <taxon>Kitasatospora</taxon>
    </lineage>
</organism>
<evidence type="ECO:0000256" key="5">
    <source>
        <dbReference type="ARBA" id="ARBA00022777"/>
    </source>
</evidence>
<dbReference type="InterPro" id="IPR050980">
    <property type="entry name" value="2C_sensor_his_kinase"/>
</dbReference>
<evidence type="ECO:0000256" key="4">
    <source>
        <dbReference type="ARBA" id="ARBA00022741"/>
    </source>
</evidence>
<dbReference type="Gene3D" id="3.30.565.10">
    <property type="entry name" value="Histidine kinase-like ATPase, C-terminal domain"/>
    <property type="match status" value="1"/>
</dbReference>
<gene>
    <name evidence="9" type="ORF">KCH_12110</name>
</gene>
<dbReference type="InterPro" id="IPR005467">
    <property type="entry name" value="His_kinase_dom"/>
</dbReference>
<evidence type="ECO:0000259" key="8">
    <source>
        <dbReference type="PROSITE" id="PS50109"/>
    </source>
</evidence>